<keyword evidence="5 11" id="KW-0547">Nucleotide-binding</keyword>
<dbReference type="GO" id="GO:0005694">
    <property type="term" value="C:chromosome"/>
    <property type="evidence" value="ECO:0007669"/>
    <property type="project" value="InterPro"/>
</dbReference>
<feature type="binding site" evidence="11">
    <location>
        <position position="196"/>
    </location>
    <ligand>
        <name>Mg(2+)</name>
        <dbReference type="ChEBI" id="CHEBI:18420"/>
    </ligand>
</feature>
<evidence type="ECO:0000256" key="8">
    <source>
        <dbReference type="ARBA" id="ARBA00023029"/>
    </source>
</evidence>
<feature type="domain" description="Spo11/DNA topoisomerase VI subunit A N-terminal" evidence="13">
    <location>
        <begin position="71"/>
        <end position="139"/>
    </location>
</feature>
<dbReference type="InterPro" id="IPR002815">
    <property type="entry name" value="Spo11/TopoVI_A"/>
</dbReference>
<keyword evidence="8 11" id="KW-0799">Topoisomerase</keyword>
<dbReference type="Pfam" id="PF21180">
    <property type="entry name" value="TOP6A-Spo11_Toprim"/>
    <property type="match status" value="1"/>
</dbReference>
<evidence type="ECO:0000256" key="12">
    <source>
        <dbReference type="PROSITE-ProRule" id="PRU01385"/>
    </source>
</evidence>
<dbReference type="Proteomes" id="UP000596004">
    <property type="component" value="Chromosome"/>
</dbReference>
<accession>A0A7T9DJN9</accession>
<feature type="domain" description="Topoisomerase 6 subunit A/Spo11 TOPRIM" evidence="15">
    <location>
        <begin position="191"/>
        <end position="360"/>
    </location>
</feature>
<evidence type="ECO:0000256" key="4">
    <source>
        <dbReference type="ARBA" id="ARBA00022723"/>
    </source>
</evidence>
<evidence type="ECO:0000256" key="7">
    <source>
        <dbReference type="ARBA" id="ARBA00022842"/>
    </source>
</evidence>
<dbReference type="Gene3D" id="3.40.1360.10">
    <property type="match status" value="1"/>
</dbReference>
<feature type="binding site" evidence="11">
    <location>
        <position position="248"/>
    </location>
    <ligand>
        <name>Mg(2+)</name>
        <dbReference type="ChEBI" id="CHEBI:18420"/>
    </ligand>
</feature>
<dbReference type="GO" id="GO:0003677">
    <property type="term" value="F:DNA binding"/>
    <property type="evidence" value="ECO:0007669"/>
    <property type="project" value="UniProtKB-UniRule"/>
</dbReference>
<comment type="cofactor">
    <cofactor evidence="2 11">
        <name>Mg(2+)</name>
        <dbReference type="ChEBI" id="CHEBI:18420"/>
    </cofactor>
</comment>
<sequence>MVDTKTKDKEVIKKLENLGENVLKQINAGEGPQVQLPVRSLGNIYFDNKSKTIKLGDKTSERQFLNIAHTRKFMQTMLVANEIKKVIHQNATVSIRDLYYALKHTIEGTQENTFEDQGESDPLIEDLEASLNLLREELHLAASAKGIIAGPMVVKDGNDTIDLTKMGSGGWSVPSNVEEDRVTIKDISADYVLFIEKDAVWRRFNEDKFWQKNNCIIITGRGQAARGERRLVQRLNREHKLPIYSLMDADPWGMYIYSVIKQGSISLSYSEEKLATPETQYIGLTVGDVAKFKIPKEVTIKLNQLDIKRLDELKSYEWFKHKKWQAEFDLMKEKNIKMELEALSKKGIRFITEEYLPQKIKSGDFLP</sequence>
<dbReference type="Pfam" id="PF20768">
    <property type="entry name" value="Topo_VI_alpha"/>
    <property type="match status" value="1"/>
</dbReference>
<dbReference type="AlphaFoldDB" id="A0A7T9DJN9"/>
<dbReference type="GO" id="GO:0005524">
    <property type="term" value="F:ATP binding"/>
    <property type="evidence" value="ECO:0007669"/>
    <property type="project" value="UniProtKB-KW"/>
</dbReference>
<dbReference type="GO" id="GO:0006260">
    <property type="term" value="P:DNA replication"/>
    <property type="evidence" value="ECO:0007669"/>
    <property type="project" value="UniProtKB-UniRule"/>
</dbReference>
<evidence type="ECO:0000256" key="3">
    <source>
        <dbReference type="ARBA" id="ARBA00006559"/>
    </source>
</evidence>
<dbReference type="InterPro" id="IPR013049">
    <property type="entry name" value="Spo11/TopoVI_A_N"/>
</dbReference>
<dbReference type="InterPro" id="IPR034136">
    <property type="entry name" value="TOPRIM_Topo6A/Spo11"/>
</dbReference>
<dbReference type="InterPro" id="IPR036388">
    <property type="entry name" value="WH-like_DNA-bd_sf"/>
</dbReference>
<comment type="subunit">
    <text evidence="11">Homodimer. Heterotetramer of two Top6A and two Top6B chains.</text>
</comment>
<feature type="active site" description="O-(5'-phospho-DNA)-tyrosine intermediate" evidence="11 12">
    <location>
        <position position="100"/>
    </location>
</feature>
<dbReference type="InterPro" id="IPR036078">
    <property type="entry name" value="Spo11/TopoVI_A_sf"/>
</dbReference>
<dbReference type="PANTHER" id="PTHR10848">
    <property type="entry name" value="MEIOTIC RECOMBINATION PROTEIN SPO11"/>
    <property type="match status" value="1"/>
</dbReference>
<feature type="domain" description="Type II DNA topoisomerase VI subunit A all-beta" evidence="14">
    <location>
        <begin position="147"/>
        <end position="180"/>
    </location>
</feature>
<dbReference type="GO" id="GO:0003918">
    <property type="term" value="F:DNA topoisomerase type II (double strand cut, ATP-hydrolyzing) activity"/>
    <property type="evidence" value="ECO:0007669"/>
    <property type="project" value="UniProtKB-UniRule"/>
</dbReference>
<evidence type="ECO:0000259" key="14">
    <source>
        <dbReference type="Pfam" id="PF20768"/>
    </source>
</evidence>
<dbReference type="PRINTS" id="PR01552">
    <property type="entry name" value="TPISMRASE6A"/>
</dbReference>
<dbReference type="GO" id="GO:0006265">
    <property type="term" value="P:DNA topological change"/>
    <property type="evidence" value="ECO:0007669"/>
    <property type="project" value="UniProtKB-UniRule"/>
</dbReference>
<comment type="similarity">
    <text evidence="3 11 12">Belongs to the TOP6A family.</text>
</comment>
<dbReference type="GO" id="GO:0000287">
    <property type="term" value="F:magnesium ion binding"/>
    <property type="evidence" value="ECO:0007669"/>
    <property type="project" value="UniProtKB-UniRule"/>
</dbReference>
<protein>
    <recommendedName>
        <fullName evidence="11">Type 2 DNA topoisomerase 6 subunit A</fullName>
        <ecNumber evidence="11">5.6.2.2</ecNumber>
    </recommendedName>
    <alternativeName>
        <fullName evidence="11">Type II DNA topoisomerase VI subunit A</fullName>
    </alternativeName>
</protein>
<dbReference type="InterPro" id="IPR004085">
    <property type="entry name" value="TopoVI_A"/>
</dbReference>
<gene>
    <name evidence="11" type="primary">top6A</name>
    <name evidence="16" type="ORF">IPJ89_05440</name>
</gene>
<keyword evidence="4 11" id="KW-0479">Metal-binding</keyword>
<name>A0A7T9DJN9_9ARCH</name>
<evidence type="ECO:0000256" key="2">
    <source>
        <dbReference type="ARBA" id="ARBA00001946"/>
    </source>
</evidence>
<dbReference type="Pfam" id="PF04406">
    <property type="entry name" value="TP6A_N"/>
    <property type="match status" value="1"/>
</dbReference>
<dbReference type="PANTHER" id="PTHR10848:SF0">
    <property type="entry name" value="MEIOTIC RECOMBINATION PROTEIN SPO11"/>
    <property type="match status" value="1"/>
</dbReference>
<dbReference type="PROSITE" id="PS52041">
    <property type="entry name" value="TOPO_IIB"/>
    <property type="match status" value="1"/>
</dbReference>
<dbReference type="EC" id="5.6.2.2" evidence="11"/>
<reference evidence="16" key="1">
    <citation type="submission" date="2020-11" db="EMBL/GenBank/DDBJ databases">
        <title>Connecting structure to function with the recovery of over 1000 high-quality activated sludge metagenome-assembled genomes encoding full-length rRNA genes using long-read sequencing.</title>
        <authorList>
            <person name="Singleton C.M."/>
            <person name="Petriglieri F."/>
            <person name="Kristensen J.M."/>
            <person name="Kirkegaard R.H."/>
            <person name="Michaelsen T.Y."/>
            <person name="Andersen M.H."/>
            <person name="Karst S.M."/>
            <person name="Dueholm M.S."/>
            <person name="Nielsen P.H."/>
            <person name="Albertsen M."/>
        </authorList>
    </citation>
    <scope>NUCLEOTIDE SEQUENCE</scope>
    <source>
        <strain evidence="16">Fred_18-Q3-R57-64_BAT3C.431</strain>
    </source>
</reference>
<dbReference type="PRINTS" id="PR01550">
    <property type="entry name" value="TOP6AFAMILY"/>
</dbReference>
<evidence type="ECO:0000313" key="16">
    <source>
        <dbReference type="EMBL" id="QQR92560.1"/>
    </source>
</evidence>
<evidence type="ECO:0000256" key="10">
    <source>
        <dbReference type="ARBA" id="ARBA00023235"/>
    </source>
</evidence>
<evidence type="ECO:0000256" key="6">
    <source>
        <dbReference type="ARBA" id="ARBA00022840"/>
    </source>
</evidence>
<organism evidence="16">
    <name type="scientific">Candidatus Iainarchaeum sp</name>
    <dbReference type="NCBI Taxonomy" id="3101447"/>
    <lineage>
        <taxon>Archaea</taxon>
        <taxon>Candidatus Iainarchaeota</taxon>
        <taxon>Candidatus Iainarchaeia</taxon>
        <taxon>Candidatus Iainarchaeales</taxon>
        <taxon>Candidatus Iainarchaeaceae</taxon>
        <taxon>Candidatus Iainarchaeum</taxon>
    </lineage>
</organism>
<evidence type="ECO:0000256" key="11">
    <source>
        <dbReference type="HAMAP-Rule" id="MF_00132"/>
    </source>
</evidence>
<keyword evidence="10 11" id="KW-0413">Isomerase</keyword>
<evidence type="ECO:0000259" key="13">
    <source>
        <dbReference type="Pfam" id="PF04406"/>
    </source>
</evidence>
<dbReference type="SUPFAM" id="SSF56726">
    <property type="entry name" value="DNA topoisomerase IV, alpha subunit"/>
    <property type="match status" value="1"/>
</dbReference>
<keyword evidence="7 11" id="KW-0460">Magnesium</keyword>
<evidence type="ECO:0000256" key="9">
    <source>
        <dbReference type="ARBA" id="ARBA00023125"/>
    </source>
</evidence>
<keyword evidence="9 11" id="KW-0238">DNA-binding</keyword>
<dbReference type="EMBL" id="CP064981">
    <property type="protein sequence ID" value="QQR92560.1"/>
    <property type="molecule type" value="Genomic_DNA"/>
</dbReference>
<keyword evidence="6 11" id="KW-0067">ATP-binding</keyword>
<dbReference type="HAMAP" id="MF_00132">
    <property type="entry name" value="Top6A"/>
    <property type="match status" value="1"/>
</dbReference>
<comment type="function">
    <text evidence="11">Relaxes both positive and negative superturns and exhibits a strong decatenase activity.</text>
</comment>
<dbReference type="CDD" id="cd00223">
    <property type="entry name" value="TOPRIM_TopoIIB_SPO"/>
    <property type="match status" value="1"/>
</dbReference>
<evidence type="ECO:0000259" key="15">
    <source>
        <dbReference type="Pfam" id="PF21180"/>
    </source>
</evidence>
<evidence type="ECO:0000256" key="1">
    <source>
        <dbReference type="ARBA" id="ARBA00000185"/>
    </source>
</evidence>
<comment type="catalytic activity">
    <reaction evidence="1 11 12">
        <text>ATP-dependent breakage, passage and rejoining of double-stranded DNA.</text>
        <dbReference type="EC" id="5.6.2.2"/>
    </reaction>
</comment>
<evidence type="ECO:0000256" key="5">
    <source>
        <dbReference type="ARBA" id="ARBA00022741"/>
    </source>
</evidence>
<proteinExistence type="inferred from homology"/>
<dbReference type="NCBIfam" id="NF003333">
    <property type="entry name" value="PRK04342.1-2"/>
    <property type="match status" value="1"/>
</dbReference>
<dbReference type="Gene3D" id="1.10.10.10">
    <property type="entry name" value="Winged helix-like DNA-binding domain superfamily/Winged helix DNA-binding domain"/>
    <property type="match status" value="1"/>
</dbReference>
<dbReference type="InterPro" id="IPR049333">
    <property type="entry name" value="Topo_VI_alpha"/>
</dbReference>